<dbReference type="InterPro" id="IPR012340">
    <property type="entry name" value="NA-bd_OB-fold"/>
</dbReference>
<feature type="domain" description="S1 motif" evidence="9">
    <location>
        <begin position="135"/>
        <end position="203"/>
    </location>
</feature>
<gene>
    <name evidence="7 10" type="primary">nusA</name>
    <name evidence="10" type="ORF">H9737_04760</name>
</gene>
<dbReference type="FunFam" id="3.30.300.20:FF:000005">
    <property type="entry name" value="Transcription termination/antitermination protein NusA"/>
    <property type="match status" value="1"/>
</dbReference>
<dbReference type="Pfam" id="PF08529">
    <property type="entry name" value="NusA_N"/>
    <property type="match status" value="1"/>
</dbReference>
<keyword evidence="1 7" id="KW-0806">Transcription termination</keyword>
<dbReference type="SUPFAM" id="SSF54814">
    <property type="entry name" value="Prokaryotic type KH domain (KH-domain type II)"/>
    <property type="match status" value="2"/>
</dbReference>
<dbReference type="GO" id="GO:0005829">
    <property type="term" value="C:cytosol"/>
    <property type="evidence" value="ECO:0007669"/>
    <property type="project" value="TreeGrafter"/>
</dbReference>
<dbReference type="InterPro" id="IPR009019">
    <property type="entry name" value="KH_sf_prok-type"/>
</dbReference>
<dbReference type="CDD" id="cd02134">
    <property type="entry name" value="KH-II_NusA_rpt1"/>
    <property type="match status" value="1"/>
</dbReference>
<comment type="function">
    <text evidence="7">Participates in both transcription termination and antitermination.</text>
</comment>
<dbReference type="FunFam" id="3.30.300.20:FF:000002">
    <property type="entry name" value="Transcription termination/antitermination protein NusA"/>
    <property type="match status" value="1"/>
</dbReference>
<evidence type="ECO:0000256" key="6">
    <source>
        <dbReference type="ARBA" id="ARBA00023163"/>
    </source>
</evidence>
<feature type="region of interest" description="Disordered" evidence="8">
    <location>
        <begin position="349"/>
        <end position="372"/>
    </location>
</feature>
<dbReference type="Pfam" id="PF26594">
    <property type="entry name" value="KH_NusA_2nd"/>
    <property type="match status" value="1"/>
</dbReference>
<dbReference type="SUPFAM" id="SSF69705">
    <property type="entry name" value="Transcription factor NusA, N-terminal domain"/>
    <property type="match status" value="1"/>
</dbReference>
<comment type="subunit">
    <text evidence="7">Monomer. Binds directly to the core enzyme of the DNA-dependent RNA polymerase and to nascent RNA.</text>
</comment>
<sequence length="372" mass="41058">MVSKEFFEALADLEAEKGISSEVFIEALRNALVSAYKKQYEGEVGEVDIRINPEKFSIKYYTVKTVAEEVVDREREISLEDAQKLKKSYKVGDIVYEEFVPKDFSRIAAQTAKQVILQKLHETERDNTLSEFSDKKDELMTCVVRKVDAKNVYVELGSGQIEGVMLPQDQVPGEKYEVNDRLKVYVKNIKNGSRGAQVLVSRSSVGLVKRLFDNEVPEIKSGAVVVKAITREAGQRTKMAICSEDAQVDAVGACVGNKGSRVNAVVAELGGEKVDIIQWSENPLEFIAKALSPAKVISVTEVGEKSAIAVVPDDKLSLAIGRDGQNARLAARLTGWKIDVKSESAAARMEELRRAEEEPDEAEEAAEEPAEE</sequence>
<dbReference type="CDD" id="cd04455">
    <property type="entry name" value="S1_NusA"/>
    <property type="match status" value="1"/>
</dbReference>
<keyword evidence="5 7" id="KW-0805">Transcription regulation</keyword>
<comment type="caution">
    <text evidence="10">The sequence shown here is derived from an EMBL/GenBank/DDBJ whole genome shotgun (WGS) entry which is preliminary data.</text>
</comment>
<dbReference type="PROSITE" id="PS50084">
    <property type="entry name" value="KH_TYPE_1"/>
    <property type="match status" value="1"/>
</dbReference>
<feature type="compositionally biased region" description="Acidic residues" evidence="8">
    <location>
        <begin position="357"/>
        <end position="372"/>
    </location>
</feature>
<dbReference type="InterPro" id="IPR003029">
    <property type="entry name" value="S1_domain"/>
</dbReference>
<dbReference type="SUPFAM" id="SSF50249">
    <property type="entry name" value="Nucleic acid-binding proteins"/>
    <property type="match status" value="1"/>
</dbReference>
<dbReference type="EMBL" id="DXFD01000074">
    <property type="protein sequence ID" value="HIX46985.1"/>
    <property type="molecule type" value="Genomic_DNA"/>
</dbReference>
<keyword evidence="6 7" id="KW-0804">Transcription</keyword>
<keyword evidence="3 7" id="KW-0889">Transcription antitermination</keyword>
<evidence type="ECO:0000256" key="1">
    <source>
        <dbReference type="ARBA" id="ARBA00022472"/>
    </source>
</evidence>
<dbReference type="Gene3D" id="2.40.50.140">
    <property type="entry name" value="Nucleic acid-binding proteins"/>
    <property type="match status" value="1"/>
</dbReference>
<name>A0A9D1VU27_9FIRM</name>
<dbReference type="InterPro" id="IPR025249">
    <property type="entry name" value="TF_NusA_KH_1st"/>
</dbReference>
<dbReference type="Proteomes" id="UP000824249">
    <property type="component" value="Unassembled WGS sequence"/>
</dbReference>
<dbReference type="GO" id="GO:0006353">
    <property type="term" value="P:DNA-templated transcription termination"/>
    <property type="evidence" value="ECO:0007669"/>
    <property type="project" value="UniProtKB-UniRule"/>
</dbReference>
<dbReference type="InterPro" id="IPR036555">
    <property type="entry name" value="NusA_N_sf"/>
</dbReference>
<dbReference type="FunFam" id="3.30.1480.10:FF:000002">
    <property type="entry name" value="Transcription termination/antitermination protein NusA"/>
    <property type="match status" value="1"/>
</dbReference>
<dbReference type="InterPro" id="IPR015946">
    <property type="entry name" value="KH_dom-like_a/b"/>
</dbReference>
<proteinExistence type="inferred from homology"/>
<comment type="subcellular location">
    <subcellularLocation>
        <location evidence="7">Cytoplasm</location>
    </subcellularLocation>
</comment>
<evidence type="ECO:0000259" key="9">
    <source>
        <dbReference type="SMART" id="SM00316"/>
    </source>
</evidence>
<keyword evidence="4 7" id="KW-0694">RNA-binding</keyword>
<dbReference type="Pfam" id="PF13184">
    <property type="entry name" value="KH_NusA_1st"/>
    <property type="match status" value="1"/>
</dbReference>
<dbReference type="HAMAP" id="MF_00945_B">
    <property type="entry name" value="NusA_B"/>
    <property type="match status" value="1"/>
</dbReference>
<organism evidence="10 11">
    <name type="scientific">Candidatus Borkfalkia faecigallinarum</name>
    <dbReference type="NCBI Taxonomy" id="2838509"/>
    <lineage>
        <taxon>Bacteria</taxon>
        <taxon>Bacillati</taxon>
        <taxon>Bacillota</taxon>
        <taxon>Clostridia</taxon>
        <taxon>Christensenellales</taxon>
        <taxon>Christensenellaceae</taxon>
        <taxon>Candidatus Borkfalkia</taxon>
    </lineage>
</organism>
<dbReference type="InterPro" id="IPR013735">
    <property type="entry name" value="TF_NusA_N"/>
</dbReference>
<protein>
    <recommendedName>
        <fullName evidence="7">Transcription termination/antitermination protein NusA</fullName>
    </recommendedName>
</protein>
<dbReference type="PANTHER" id="PTHR22648:SF0">
    <property type="entry name" value="TRANSCRIPTION TERMINATION_ANTITERMINATION PROTEIN NUSA"/>
    <property type="match status" value="1"/>
</dbReference>
<accession>A0A9D1VU27</accession>
<dbReference type="SMART" id="SM00316">
    <property type="entry name" value="S1"/>
    <property type="match status" value="1"/>
</dbReference>
<evidence type="ECO:0000313" key="10">
    <source>
        <dbReference type="EMBL" id="HIX46985.1"/>
    </source>
</evidence>
<dbReference type="InterPro" id="IPR030842">
    <property type="entry name" value="TF_NusA_bacterial"/>
</dbReference>
<reference evidence="10" key="1">
    <citation type="journal article" date="2021" name="PeerJ">
        <title>Extensive microbial diversity within the chicken gut microbiome revealed by metagenomics and culture.</title>
        <authorList>
            <person name="Gilroy R."/>
            <person name="Ravi A."/>
            <person name="Getino M."/>
            <person name="Pursley I."/>
            <person name="Horton D.L."/>
            <person name="Alikhan N.F."/>
            <person name="Baker D."/>
            <person name="Gharbi K."/>
            <person name="Hall N."/>
            <person name="Watson M."/>
            <person name="Adriaenssens E.M."/>
            <person name="Foster-Nyarko E."/>
            <person name="Jarju S."/>
            <person name="Secka A."/>
            <person name="Antonio M."/>
            <person name="Oren A."/>
            <person name="Chaudhuri R.R."/>
            <person name="La Ragione R."/>
            <person name="Hildebrand F."/>
            <person name="Pallen M.J."/>
        </authorList>
    </citation>
    <scope>NUCLEOTIDE SEQUENCE</scope>
    <source>
        <strain evidence="10">26628</strain>
    </source>
</reference>
<dbReference type="InterPro" id="IPR058582">
    <property type="entry name" value="KH_NusA_2nd"/>
</dbReference>
<evidence type="ECO:0000313" key="11">
    <source>
        <dbReference type="Proteomes" id="UP000824249"/>
    </source>
</evidence>
<dbReference type="GO" id="GO:0003700">
    <property type="term" value="F:DNA-binding transcription factor activity"/>
    <property type="evidence" value="ECO:0007669"/>
    <property type="project" value="InterPro"/>
</dbReference>
<dbReference type="AlphaFoldDB" id="A0A9D1VU27"/>
<evidence type="ECO:0000256" key="3">
    <source>
        <dbReference type="ARBA" id="ARBA00022814"/>
    </source>
</evidence>
<dbReference type="Gene3D" id="3.30.300.20">
    <property type="match status" value="2"/>
</dbReference>
<dbReference type="Gene3D" id="3.30.1480.10">
    <property type="entry name" value="NusA, N-terminal domain"/>
    <property type="match status" value="1"/>
</dbReference>
<dbReference type="GO" id="GO:0031564">
    <property type="term" value="P:transcription antitermination"/>
    <property type="evidence" value="ECO:0007669"/>
    <property type="project" value="UniProtKB-UniRule"/>
</dbReference>
<reference evidence="10" key="2">
    <citation type="submission" date="2021-04" db="EMBL/GenBank/DDBJ databases">
        <authorList>
            <person name="Gilroy R."/>
        </authorList>
    </citation>
    <scope>NUCLEOTIDE SEQUENCE</scope>
    <source>
        <strain evidence="10">26628</strain>
    </source>
</reference>
<dbReference type="PANTHER" id="PTHR22648">
    <property type="entry name" value="TRANSCRIPTION TERMINATION FACTOR NUSA"/>
    <property type="match status" value="1"/>
</dbReference>
<evidence type="ECO:0000256" key="5">
    <source>
        <dbReference type="ARBA" id="ARBA00023015"/>
    </source>
</evidence>
<dbReference type="CDD" id="cd22529">
    <property type="entry name" value="KH-II_NusA_rpt2"/>
    <property type="match status" value="1"/>
</dbReference>
<dbReference type="InterPro" id="IPR010213">
    <property type="entry name" value="TF_NusA"/>
</dbReference>
<evidence type="ECO:0000256" key="7">
    <source>
        <dbReference type="HAMAP-Rule" id="MF_00945"/>
    </source>
</evidence>
<comment type="similarity">
    <text evidence="7">Belongs to the NusA family.</text>
</comment>
<dbReference type="GO" id="GO:0003723">
    <property type="term" value="F:RNA binding"/>
    <property type="evidence" value="ECO:0007669"/>
    <property type="project" value="UniProtKB-UniRule"/>
</dbReference>
<evidence type="ECO:0000256" key="4">
    <source>
        <dbReference type="ARBA" id="ARBA00022884"/>
    </source>
</evidence>
<evidence type="ECO:0000256" key="2">
    <source>
        <dbReference type="ARBA" id="ARBA00022490"/>
    </source>
</evidence>
<keyword evidence="2 7" id="KW-0963">Cytoplasm</keyword>
<dbReference type="NCBIfam" id="TIGR01953">
    <property type="entry name" value="NusA"/>
    <property type="match status" value="1"/>
</dbReference>
<evidence type="ECO:0000256" key="8">
    <source>
        <dbReference type="SAM" id="MobiDB-lite"/>
    </source>
</evidence>